<sequence length="223" mass="25465">MSKRTVQFFYDVVSPYSLFAFEVLCRYKNVWNLDIKWRPFFLGGIMQGSGNKPPAANPNKAIYTFKDSERIAKYFDVPYKVPPDPTDFMFNNGSMTAQRFLCLVDMERPEMLEQITRELWMRAWAREQDIVQPDGIAAAATAAGLPKDITESFLSRVKSDEVKKRLRDTTQEALDLGAFGSPIIVFDVNGQKEWVFGCDRFPIMAHMMGLKWEGPKPGSPSKL</sequence>
<dbReference type="SUPFAM" id="SSF52833">
    <property type="entry name" value="Thioredoxin-like"/>
    <property type="match status" value="1"/>
</dbReference>
<evidence type="ECO:0000313" key="4">
    <source>
        <dbReference type="RefSeq" id="XP_005109181.1"/>
    </source>
</evidence>
<dbReference type="Proteomes" id="UP000694888">
    <property type="component" value="Unplaced"/>
</dbReference>
<comment type="similarity">
    <text evidence="1">Belongs to the GST superfamily. Kappa family.</text>
</comment>
<feature type="domain" description="DSBA-like thioredoxin" evidence="2">
    <location>
        <begin position="5"/>
        <end position="206"/>
    </location>
</feature>
<dbReference type="InterPro" id="IPR014440">
    <property type="entry name" value="HCCAis_GSTk"/>
</dbReference>
<dbReference type="Gene3D" id="3.40.30.10">
    <property type="entry name" value="Glutaredoxin"/>
    <property type="match status" value="1"/>
</dbReference>
<keyword evidence="3" id="KW-1185">Reference proteome</keyword>
<dbReference type="RefSeq" id="XP_005109181.1">
    <property type="nucleotide sequence ID" value="XM_005109124.2"/>
</dbReference>
<evidence type="ECO:0000256" key="1">
    <source>
        <dbReference type="PIRNR" id="PIRNR006386"/>
    </source>
</evidence>
<name>A0ABM0K5G2_APLCA</name>
<dbReference type="GeneID" id="101858896"/>
<gene>
    <name evidence="4" type="primary">LOC101858896</name>
</gene>
<proteinExistence type="inferred from homology"/>
<evidence type="ECO:0000259" key="2">
    <source>
        <dbReference type="Pfam" id="PF01323"/>
    </source>
</evidence>
<accession>A0ABM0K5G2</accession>
<dbReference type="InterPro" id="IPR051924">
    <property type="entry name" value="GST_Kappa/NadH"/>
</dbReference>
<dbReference type="EC" id="2.5.1.18" evidence="1"/>
<dbReference type="PANTHER" id="PTHR42943:SF2">
    <property type="entry name" value="GLUTATHIONE S-TRANSFERASE KAPPA 1"/>
    <property type="match status" value="1"/>
</dbReference>
<dbReference type="InterPro" id="IPR001853">
    <property type="entry name" value="DSBA-like_thioredoxin_dom"/>
</dbReference>
<comment type="catalytic activity">
    <reaction evidence="1">
        <text>RX + glutathione = an S-substituted glutathione + a halide anion + H(+)</text>
        <dbReference type="Rhea" id="RHEA:16437"/>
        <dbReference type="ChEBI" id="CHEBI:15378"/>
        <dbReference type="ChEBI" id="CHEBI:16042"/>
        <dbReference type="ChEBI" id="CHEBI:17792"/>
        <dbReference type="ChEBI" id="CHEBI:57925"/>
        <dbReference type="ChEBI" id="CHEBI:90779"/>
        <dbReference type="EC" id="2.5.1.18"/>
    </reaction>
</comment>
<keyword evidence="1" id="KW-0808">Transferase</keyword>
<dbReference type="InterPro" id="IPR036249">
    <property type="entry name" value="Thioredoxin-like_sf"/>
</dbReference>
<dbReference type="Pfam" id="PF01323">
    <property type="entry name" value="DSBA"/>
    <property type="match status" value="1"/>
</dbReference>
<reference evidence="4" key="1">
    <citation type="submission" date="2025-08" db="UniProtKB">
        <authorList>
            <consortium name="RefSeq"/>
        </authorList>
    </citation>
    <scope>IDENTIFICATION</scope>
</reference>
<evidence type="ECO:0000313" key="3">
    <source>
        <dbReference type="Proteomes" id="UP000694888"/>
    </source>
</evidence>
<dbReference type="PANTHER" id="PTHR42943">
    <property type="entry name" value="GLUTATHIONE S-TRANSFERASE KAPPA"/>
    <property type="match status" value="1"/>
</dbReference>
<protein>
    <recommendedName>
        <fullName evidence="1">Glutathione S-transferase kappa</fullName>
        <ecNumber evidence="1">2.5.1.18</ecNumber>
    </recommendedName>
</protein>
<organism evidence="3 4">
    <name type="scientific">Aplysia californica</name>
    <name type="common">California sea hare</name>
    <dbReference type="NCBI Taxonomy" id="6500"/>
    <lineage>
        <taxon>Eukaryota</taxon>
        <taxon>Metazoa</taxon>
        <taxon>Spiralia</taxon>
        <taxon>Lophotrochozoa</taxon>
        <taxon>Mollusca</taxon>
        <taxon>Gastropoda</taxon>
        <taxon>Heterobranchia</taxon>
        <taxon>Euthyneura</taxon>
        <taxon>Tectipleura</taxon>
        <taxon>Aplysiida</taxon>
        <taxon>Aplysioidea</taxon>
        <taxon>Aplysiidae</taxon>
        <taxon>Aplysia</taxon>
    </lineage>
</organism>
<dbReference type="PIRSF" id="PIRSF006386">
    <property type="entry name" value="HCCAis_GSTk"/>
    <property type="match status" value="1"/>
</dbReference>